<evidence type="ECO:0000313" key="1">
    <source>
        <dbReference type="EMBL" id="MDC7159927.1"/>
    </source>
</evidence>
<keyword evidence="2" id="KW-1185">Reference proteome</keyword>
<organism evidence="1 2">
    <name type="scientific">Parabacteroides johnsonii</name>
    <dbReference type="NCBI Taxonomy" id="387661"/>
    <lineage>
        <taxon>Bacteria</taxon>
        <taxon>Pseudomonadati</taxon>
        <taxon>Bacteroidota</taxon>
        <taxon>Bacteroidia</taxon>
        <taxon>Bacteroidales</taxon>
        <taxon>Tannerellaceae</taxon>
        <taxon>Parabacteroides</taxon>
    </lineage>
</organism>
<protein>
    <submittedName>
        <fullName evidence="1">Uncharacterized protein</fullName>
    </submittedName>
</protein>
<comment type="caution">
    <text evidence="1">The sequence shown here is derived from an EMBL/GenBank/DDBJ whole genome shotgun (WGS) entry which is preliminary data.</text>
</comment>
<dbReference type="Proteomes" id="UP001213431">
    <property type="component" value="Unassembled WGS sequence"/>
</dbReference>
<evidence type="ECO:0000313" key="2">
    <source>
        <dbReference type="Proteomes" id="UP001213431"/>
    </source>
</evidence>
<gene>
    <name evidence="1" type="ORF">PQG99_18870</name>
</gene>
<name>A0ACC6D9F4_9BACT</name>
<accession>A0ACC6D9F4</accession>
<feature type="non-terminal residue" evidence="1">
    <location>
        <position position="1"/>
    </location>
</feature>
<sequence>EIMKLLEGKWRCSDLMRSVRWNIIDDRMAEYAVSRDGYAISSVPVHLQTEKMVCQAAADTYNSALQLKSIRYDLKTEKAYLAGMDKNVLESFLNIPPDKRSAEICLQAENWYPELLKKQPELIPDIVRNSCNIYSLNHKMEQCTGTKFSVGQIKKLYDGKALPVKEIWTPKGVMKDVTVSFDKRLKEFNFSPVRQIKRKGIKL</sequence>
<proteinExistence type="predicted"/>
<dbReference type="EMBL" id="JAQPYW010000208">
    <property type="protein sequence ID" value="MDC7159927.1"/>
    <property type="molecule type" value="Genomic_DNA"/>
</dbReference>
<reference evidence="1" key="1">
    <citation type="submission" date="2023-01" db="EMBL/GenBank/DDBJ databases">
        <title>Exploring GABA producing Bacteroides strains toward improving mental health.</title>
        <authorList>
            <person name="Yousuf B."/>
            <person name="Bouhlel N.E."/>
            <person name="Mottawea W."/>
            <person name="Hammami R."/>
        </authorList>
    </citation>
    <scope>NUCLEOTIDE SEQUENCE</scope>
    <source>
        <strain evidence="1">UO.H1049</strain>
    </source>
</reference>